<accession>A0A3G3IHX0</accession>
<evidence type="ECO:0000313" key="2">
    <source>
        <dbReference type="Proteomes" id="UP000273278"/>
    </source>
</evidence>
<dbReference type="Proteomes" id="UP000273278">
    <property type="component" value="Chromosome"/>
</dbReference>
<dbReference type="EMBL" id="CP017686">
    <property type="protein sequence ID" value="AYQ55436.1"/>
    <property type="molecule type" value="Genomic_DNA"/>
</dbReference>
<sequence length="164" mass="18285">MMVNAELYVRDLPGQLVGSLEPISMVDGNIVGVVHDREQIVNQRILVSVTFEVSTSGQLDQLKAIWKSMDIIISKMGSVYETITTEYMVLGKFNAAYVDDLIDQASKIVNFESVDVGYSSNKSASGNRTALISAELRCVEERDKLDDFFVHSCDRDKLMLIRGL</sequence>
<gene>
    <name evidence="1" type="ORF">BKD89_06450</name>
</gene>
<evidence type="ECO:0000313" key="1">
    <source>
        <dbReference type="EMBL" id="AYQ55436.1"/>
    </source>
</evidence>
<proteinExistence type="predicted"/>
<reference evidence="1 2" key="1">
    <citation type="submission" date="2016-10" db="EMBL/GenBank/DDBJ databases">
        <title>Complete genome of the TMA-utilizing, human hosted archaeon Methanomethylophilus alvus Gen. nov, sp. nov., strain Mx-05, derived from a pure culture.</title>
        <authorList>
            <person name="Brugere J.-F."/>
            <person name="Ben Hania W."/>
            <person name="Chaudhary P.P."/>
            <person name="Gaci N."/>
            <person name="Borrel G."/>
            <person name="Cao Van Tuat L."/>
            <person name="Fardeau M.-L."/>
            <person name="Harris H.M.B."/>
            <person name="O'Toole P.W."/>
            <person name="Ollivier B."/>
        </authorList>
    </citation>
    <scope>NUCLEOTIDE SEQUENCE [LARGE SCALE GENOMIC DNA]</scope>
    <source>
        <strain evidence="1 2">Mx-05</strain>
    </source>
</reference>
<dbReference type="RefSeq" id="WP_048097856.1">
    <property type="nucleotide sequence ID" value="NZ_CAYAYB010000031.1"/>
</dbReference>
<organism evidence="1 2">
    <name type="scientific">Methanomethylophilus alvi</name>
    <dbReference type="NCBI Taxonomy" id="1291540"/>
    <lineage>
        <taxon>Archaea</taxon>
        <taxon>Methanobacteriati</taxon>
        <taxon>Thermoplasmatota</taxon>
        <taxon>Thermoplasmata</taxon>
        <taxon>Methanomassiliicoccales</taxon>
        <taxon>Methanomethylophilaceae</taxon>
        <taxon>Methanomethylophilus</taxon>
    </lineage>
</organism>
<protein>
    <submittedName>
        <fullName evidence="1">Homoserine dehydrogenase</fullName>
    </submittedName>
</protein>
<name>A0A3G3IHX0_9ARCH</name>
<dbReference type="AlphaFoldDB" id="A0A3G3IHX0"/>
<dbReference type="GeneID" id="38293358"/>